<sequence length="245" mass="28767">MITYLEFSDLDDHLLDQYRRAIRLAFPEIILHSEVIRNYWERLEKYFPYTQLFAVGENHNLIGFMNAIPIFWDQPLDELPDDGWDWLVKKGISDFENDIQPNSLGGLQIVVTKEFQGKGYSQLLIARGKQVKENLGFKNFIIPIRPILKHTYPDIKIEDYMNWTKDDKTFDPWIRTHIKSGAQILKVCENSMNVTGDINFWEGLLKQNINESGTYRVQGALNLVSINLDKNYGEYREENIWIGYP</sequence>
<evidence type="ECO:0000313" key="2">
    <source>
        <dbReference type="Proteomes" id="UP001597319"/>
    </source>
</evidence>
<protein>
    <recommendedName>
        <fullName evidence="3">N-acetyltransferase domain-containing protein</fullName>
    </recommendedName>
</protein>
<name>A0ABW5LCP1_9FLAO</name>
<dbReference type="Gene3D" id="3.40.630.30">
    <property type="match status" value="1"/>
</dbReference>
<evidence type="ECO:0008006" key="3">
    <source>
        <dbReference type="Google" id="ProtNLM"/>
    </source>
</evidence>
<dbReference type="SUPFAM" id="SSF55729">
    <property type="entry name" value="Acyl-CoA N-acyltransferases (Nat)"/>
    <property type="match status" value="1"/>
</dbReference>
<dbReference type="RefSeq" id="WP_378290046.1">
    <property type="nucleotide sequence ID" value="NZ_JBHULE010000008.1"/>
</dbReference>
<reference evidence="2" key="1">
    <citation type="journal article" date="2019" name="Int. J. Syst. Evol. Microbiol.">
        <title>The Global Catalogue of Microorganisms (GCM) 10K type strain sequencing project: providing services to taxonomists for standard genome sequencing and annotation.</title>
        <authorList>
            <consortium name="The Broad Institute Genomics Platform"/>
            <consortium name="The Broad Institute Genome Sequencing Center for Infectious Disease"/>
            <person name="Wu L."/>
            <person name="Ma J."/>
        </authorList>
    </citation>
    <scope>NUCLEOTIDE SEQUENCE [LARGE SCALE GENOMIC DNA]</scope>
    <source>
        <strain evidence="2">KCTC 52274</strain>
    </source>
</reference>
<accession>A0ABW5LCP1</accession>
<comment type="caution">
    <text evidence="1">The sequence shown here is derived from an EMBL/GenBank/DDBJ whole genome shotgun (WGS) entry which is preliminary data.</text>
</comment>
<dbReference type="InterPro" id="IPR016181">
    <property type="entry name" value="Acyl_CoA_acyltransferase"/>
</dbReference>
<keyword evidence="2" id="KW-1185">Reference proteome</keyword>
<dbReference type="Proteomes" id="UP001597319">
    <property type="component" value="Unassembled WGS sequence"/>
</dbReference>
<dbReference type="EMBL" id="JBHULE010000008">
    <property type="protein sequence ID" value="MFD2561911.1"/>
    <property type="molecule type" value="Genomic_DNA"/>
</dbReference>
<gene>
    <name evidence="1" type="ORF">ACFSR1_04455</name>
</gene>
<proteinExistence type="predicted"/>
<evidence type="ECO:0000313" key="1">
    <source>
        <dbReference type="EMBL" id="MFD2561911.1"/>
    </source>
</evidence>
<organism evidence="1 2">
    <name type="scientific">Aquimarina rubra</name>
    <dbReference type="NCBI Taxonomy" id="1920033"/>
    <lineage>
        <taxon>Bacteria</taxon>
        <taxon>Pseudomonadati</taxon>
        <taxon>Bacteroidota</taxon>
        <taxon>Flavobacteriia</taxon>
        <taxon>Flavobacteriales</taxon>
        <taxon>Flavobacteriaceae</taxon>
        <taxon>Aquimarina</taxon>
    </lineage>
</organism>